<dbReference type="PANTHER" id="PTHR45138">
    <property type="entry name" value="REGULATORY COMPONENTS OF SENSORY TRANSDUCTION SYSTEM"/>
    <property type="match status" value="1"/>
</dbReference>
<dbReference type="EC" id="2.7.7.65" evidence="2"/>
<evidence type="ECO:0000313" key="6">
    <source>
        <dbReference type="EMBL" id="AEP30837.1"/>
    </source>
</evidence>
<evidence type="ECO:0000313" key="7">
    <source>
        <dbReference type="Proteomes" id="UP000009282"/>
    </source>
</evidence>
<dbReference type="EMBL" id="CP003060">
    <property type="protein sequence ID" value="AEP30837.1"/>
    <property type="molecule type" value="Genomic_DNA"/>
</dbReference>
<dbReference type="RefSeq" id="WP_014109710.1">
    <property type="nucleotide sequence ID" value="NC_016041.1"/>
</dbReference>
<feature type="transmembrane region" description="Helical" evidence="4">
    <location>
        <begin position="183"/>
        <end position="203"/>
    </location>
</feature>
<dbReference type="OrthoDB" id="8572793at2"/>
<dbReference type="FunFam" id="3.30.70.270:FF:000001">
    <property type="entry name" value="Diguanylate cyclase domain protein"/>
    <property type="match status" value="1"/>
</dbReference>
<dbReference type="STRING" id="1085623.GNIT_2740"/>
<dbReference type="Gene3D" id="3.30.70.270">
    <property type="match status" value="1"/>
</dbReference>
<organism evidence="6 7">
    <name type="scientific">Glaciecola nitratireducens (strain JCM 12485 / KCTC 12276 / FR1064)</name>
    <dbReference type="NCBI Taxonomy" id="1085623"/>
    <lineage>
        <taxon>Bacteria</taxon>
        <taxon>Pseudomonadati</taxon>
        <taxon>Pseudomonadota</taxon>
        <taxon>Gammaproteobacteria</taxon>
        <taxon>Alteromonadales</taxon>
        <taxon>Alteromonadaceae</taxon>
        <taxon>Brumicola</taxon>
    </lineage>
</organism>
<dbReference type="SUPFAM" id="SSF55073">
    <property type="entry name" value="Nucleotide cyclase"/>
    <property type="match status" value="1"/>
</dbReference>
<dbReference type="InterPro" id="IPR000160">
    <property type="entry name" value="GGDEF_dom"/>
</dbReference>
<dbReference type="GO" id="GO:0052621">
    <property type="term" value="F:diguanylate cyclase activity"/>
    <property type="evidence" value="ECO:0007669"/>
    <property type="project" value="UniProtKB-EC"/>
</dbReference>
<dbReference type="KEGG" id="gni:GNIT_2740"/>
<name>G4QIC3_GLANF</name>
<evidence type="ECO:0000256" key="4">
    <source>
        <dbReference type="SAM" id="Phobius"/>
    </source>
</evidence>
<dbReference type="eggNOG" id="COG3706">
    <property type="taxonomic scope" value="Bacteria"/>
</dbReference>
<proteinExistence type="predicted"/>
<dbReference type="InterPro" id="IPR043128">
    <property type="entry name" value="Rev_trsase/Diguanyl_cyclase"/>
</dbReference>
<feature type="transmembrane region" description="Helical" evidence="4">
    <location>
        <begin position="20"/>
        <end position="41"/>
    </location>
</feature>
<keyword evidence="4" id="KW-1133">Transmembrane helix</keyword>
<evidence type="ECO:0000256" key="2">
    <source>
        <dbReference type="ARBA" id="ARBA00012528"/>
    </source>
</evidence>
<keyword evidence="4" id="KW-0472">Membrane</keyword>
<feature type="transmembrane region" description="Helical" evidence="4">
    <location>
        <begin position="77"/>
        <end position="101"/>
    </location>
</feature>
<dbReference type="HOGENOM" id="CLU_381249_0_0_6"/>
<feature type="domain" description="GGDEF" evidence="5">
    <location>
        <begin position="579"/>
        <end position="714"/>
    </location>
</feature>
<protein>
    <recommendedName>
        <fullName evidence="2">diguanylate cyclase</fullName>
        <ecNumber evidence="2">2.7.7.65</ecNumber>
    </recommendedName>
</protein>
<keyword evidence="4" id="KW-0812">Transmembrane</keyword>
<dbReference type="SMART" id="SM00267">
    <property type="entry name" value="GGDEF"/>
    <property type="match status" value="1"/>
</dbReference>
<dbReference type="Gene3D" id="3.30.450.20">
    <property type="entry name" value="PAS domain"/>
    <property type="match status" value="1"/>
</dbReference>
<reference evidence="6 7" key="1">
    <citation type="journal article" date="2011" name="J. Bacteriol.">
        <title>Complete genome sequence of seawater bacterium Glaciecola nitratireducens FR1064T.</title>
        <authorList>
            <person name="Bian F."/>
            <person name="Qin Q.L."/>
            <person name="Xie B.B."/>
            <person name="Shu Y.L."/>
            <person name="Zhang X.Y."/>
            <person name="Yu Y."/>
            <person name="Chen B."/>
            <person name="Chen X.L."/>
            <person name="Zhou B.C."/>
            <person name="Zhang Y.Z."/>
        </authorList>
    </citation>
    <scope>NUCLEOTIDE SEQUENCE [LARGE SCALE GENOMIC DNA]</scope>
    <source>
        <strain evidence="7">JCM 12485 / KCTC 12276 / FR1064</strain>
    </source>
</reference>
<dbReference type="Pfam" id="PF00990">
    <property type="entry name" value="GGDEF"/>
    <property type="match status" value="1"/>
</dbReference>
<gene>
    <name evidence="6" type="ordered locus">GNIT_2740</name>
</gene>
<evidence type="ECO:0000259" key="5">
    <source>
        <dbReference type="PROSITE" id="PS50887"/>
    </source>
</evidence>
<dbReference type="CDD" id="cd01949">
    <property type="entry name" value="GGDEF"/>
    <property type="match status" value="1"/>
</dbReference>
<keyword evidence="7" id="KW-1185">Reference proteome</keyword>
<evidence type="ECO:0000256" key="3">
    <source>
        <dbReference type="ARBA" id="ARBA00034247"/>
    </source>
</evidence>
<dbReference type="CDD" id="cd12914">
    <property type="entry name" value="PDC1_DGC_like"/>
    <property type="match status" value="1"/>
</dbReference>
<dbReference type="PROSITE" id="PS50887">
    <property type="entry name" value="GGDEF"/>
    <property type="match status" value="1"/>
</dbReference>
<feature type="transmembrane region" description="Helical" evidence="4">
    <location>
        <begin position="107"/>
        <end position="127"/>
    </location>
</feature>
<feature type="transmembrane region" description="Helical" evidence="4">
    <location>
        <begin position="139"/>
        <end position="163"/>
    </location>
</feature>
<feature type="transmembrane region" description="Helical" evidence="4">
    <location>
        <begin position="47"/>
        <end position="70"/>
    </location>
</feature>
<dbReference type="NCBIfam" id="TIGR00254">
    <property type="entry name" value="GGDEF"/>
    <property type="match status" value="1"/>
</dbReference>
<comment type="catalytic activity">
    <reaction evidence="3">
        <text>2 GTP = 3',3'-c-di-GMP + 2 diphosphate</text>
        <dbReference type="Rhea" id="RHEA:24898"/>
        <dbReference type="ChEBI" id="CHEBI:33019"/>
        <dbReference type="ChEBI" id="CHEBI:37565"/>
        <dbReference type="ChEBI" id="CHEBI:58805"/>
        <dbReference type="EC" id="2.7.7.65"/>
    </reaction>
</comment>
<sequence length="714" mass="79716">MKKIDFSSINTQVVNKRFIYIIGASLGTFAFIFNAFFVVNIVGDIPIYFGSAFVLLSLLALPFHVALLVLSASLAPLVIFDGASSIAWLHGVQFFAIALLLYVQIRFLTALLLFWLLIGLPIASMIVDSNLSLSYQISVFIALPFVLSGLISGMFAILVYWLLPVSSQFRQNPVLPKFSKVVLEFNLVSVMLPFFVVLLFLIWRSTHDSQISLSLELDNALEELNRSSTVLLDDKVHALTSTAALLLNEKNIQNHANILDTVANASADIESMIVTDEAGGILLAAPAQYAAKLPNLSQLNIAFRAYFQQTKERKIPIISEAIRGRGLGSLDIVAITAPILSERGFEGLVQAAIKIDRLVDQSVINAVQNSQIAVIVTDAMDSIIYSSPRLDLQKLDAFQKNQDDAANTFLLPKMIVSEKDYLYRSLLSPAGWKIYTLTEPRRIFKDTNMYFIFMIMIFVQSIILIAILSRGLASNIVRPLRNLEAFIKGKKLPDKLIAEAKVSQEMFLVTESVINAQKLTMDFQKELKKQVEEKTKELLSLNSELLRVSRTDSLTGLFNRGAFDTLAHEAYMYCRRNKKSFTLTLIDIDYFKNVNDTHGHNAGDQCLVNIANIIASMCRRDTDIVARYGGEEFVLFFASDKPGEHIEHIKSIAQTVSEHVISHNDCDIQLTVSCGVVRVENDFSKEMIELISLADQQLYLSKDQGRNQVNSISI</sequence>
<comment type="cofactor">
    <cofactor evidence="1">
        <name>Mg(2+)</name>
        <dbReference type="ChEBI" id="CHEBI:18420"/>
    </cofactor>
</comment>
<feature type="transmembrane region" description="Helical" evidence="4">
    <location>
        <begin position="450"/>
        <end position="473"/>
    </location>
</feature>
<evidence type="ECO:0000256" key="1">
    <source>
        <dbReference type="ARBA" id="ARBA00001946"/>
    </source>
</evidence>
<dbReference type="PANTHER" id="PTHR45138:SF9">
    <property type="entry name" value="DIGUANYLATE CYCLASE DGCM-RELATED"/>
    <property type="match status" value="1"/>
</dbReference>
<dbReference type="AlphaFoldDB" id="G4QIC3"/>
<dbReference type="Proteomes" id="UP000009282">
    <property type="component" value="Chromosome"/>
</dbReference>
<accession>G4QIC3</accession>
<dbReference type="InterPro" id="IPR050469">
    <property type="entry name" value="Diguanylate_Cyclase"/>
</dbReference>
<dbReference type="InterPro" id="IPR029787">
    <property type="entry name" value="Nucleotide_cyclase"/>
</dbReference>